<dbReference type="EMBL" id="QEXO01000004">
    <property type="protein sequence ID" value="PWE12933.1"/>
    <property type="molecule type" value="Genomic_DNA"/>
</dbReference>
<evidence type="ECO:0000313" key="7">
    <source>
        <dbReference type="Proteomes" id="UP000245216"/>
    </source>
</evidence>
<gene>
    <name evidence="6" type="ORF">DF183_13895</name>
</gene>
<dbReference type="Pfam" id="PF01124">
    <property type="entry name" value="MAPEG"/>
    <property type="match status" value="1"/>
</dbReference>
<reference evidence="6 7" key="2">
    <citation type="submission" date="2018-05" db="EMBL/GenBank/DDBJ databases">
        <authorList>
            <person name="Lanie J.A."/>
            <person name="Ng W.-L."/>
            <person name="Kazmierczak K.M."/>
            <person name="Andrzejewski T.M."/>
            <person name="Davidsen T.M."/>
            <person name="Wayne K.J."/>
            <person name="Tettelin H."/>
            <person name="Glass J.I."/>
            <person name="Rusch D."/>
            <person name="Podicherti R."/>
            <person name="Tsui H.-C.T."/>
            <person name="Winkler M.E."/>
        </authorList>
    </citation>
    <scope>NUCLEOTIDE SEQUENCE [LARGE SCALE GENOMIC DNA]</scope>
    <source>
        <strain evidence="6 7">YBY</strain>
    </source>
</reference>
<organism evidence="6 7">
    <name type="scientific">Alcaligenes faecalis</name>
    <dbReference type="NCBI Taxonomy" id="511"/>
    <lineage>
        <taxon>Bacteria</taxon>
        <taxon>Pseudomonadati</taxon>
        <taxon>Pseudomonadota</taxon>
        <taxon>Betaproteobacteria</taxon>
        <taxon>Burkholderiales</taxon>
        <taxon>Alcaligenaceae</taxon>
        <taxon>Alcaligenes</taxon>
    </lineage>
</organism>
<reference evidence="6 7" key="1">
    <citation type="submission" date="2018-05" db="EMBL/GenBank/DDBJ databases">
        <title>Genome Sequence of an Efficient Indole-Degrading Bacterium, Alcaligenes sp.YBY.</title>
        <authorList>
            <person name="Yang B."/>
        </authorList>
    </citation>
    <scope>NUCLEOTIDE SEQUENCE [LARGE SCALE GENOMIC DNA]</scope>
    <source>
        <strain evidence="6 7">YBY</strain>
    </source>
</reference>
<sequence length="128" mass="14162">MMLGIKISLVVAAFLPWLAAICAKAGGSGFTNHEPRPWLASLSGWRGRANAAQANAFEALPFFYAAVLLALWSGADALRVQSLMISWIVLRVLYLLMYILDKATLRSLVWFLALAVNIWIVFLPVLRT</sequence>
<dbReference type="PANTHER" id="PTHR35371">
    <property type="entry name" value="INNER MEMBRANE PROTEIN"/>
    <property type="match status" value="1"/>
</dbReference>
<feature type="transmembrane region" description="Helical" evidence="5">
    <location>
        <begin position="51"/>
        <end position="71"/>
    </location>
</feature>
<feature type="transmembrane region" description="Helical" evidence="5">
    <location>
        <begin position="83"/>
        <end position="101"/>
    </location>
</feature>
<evidence type="ECO:0000256" key="2">
    <source>
        <dbReference type="ARBA" id="ARBA00022692"/>
    </source>
</evidence>
<comment type="caution">
    <text evidence="6">The sequence shown here is derived from an EMBL/GenBank/DDBJ whole genome shotgun (WGS) entry which is preliminary data.</text>
</comment>
<dbReference type="InterPro" id="IPR001129">
    <property type="entry name" value="Membr-assoc_MAPEG"/>
</dbReference>
<dbReference type="PANTHER" id="PTHR35371:SF1">
    <property type="entry name" value="BLR7753 PROTEIN"/>
    <property type="match status" value="1"/>
</dbReference>
<dbReference type="GO" id="GO:0016020">
    <property type="term" value="C:membrane"/>
    <property type="evidence" value="ECO:0007669"/>
    <property type="project" value="UniProtKB-SubCell"/>
</dbReference>
<keyword evidence="4 5" id="KW-0472">Membrane</keyword>
<keyword evidence="3 5" id="KW-1133">Transmembrane helix</keyword>
<dbReference type="AlphaFoldDB" id="A0A2U2BFZ2"/>
<evidence type="ECO:0000256" key="1">
    <source>
        <dbReference type="ARBA" id="ARBA00004370"/>
    </source>
</evidence>
<dbReference type="InterPro" id="IPR023352">
    <property type="entry name" value="MAPEG-like_dom_sf"/>
</dbReference>
<evidence type="ECO:0000256" key="4">
    <source>
        <dbReference type="ARBA" id="ARBA00023136"/>
    </source>
</evidence>
<dbReference type="STRING" id="511.UZ73_15270"/>
<evidence type="ECO:0008006" key="8">
    <source>
        <dbReference type="Google" id="ProtNLM"/>
    </source>
</evidence>
<comment type="subcellular location">
    <subcellularLocation>
        <location evidence="1">Membrane</location>
    </subcellularLocation>
</comment>
<evidence type="ECO:0000256" key="5">
    <source>
        <dbReference type="SAM" id="Phobius"/>
    </source>
</evidence>
<dbReference type="Proteomes" id="UP000245216">
    <property type="component" value="Unassembled WGS sequence"/>
</dbReference>
<proteinExistence type="predicted"/>
<feature type="transmembrane region" description="Helical" evidence="5">
    <location>
        <begin position="107"/>
        <end position="126"/>
    </location>
</feature>
<accession>A0A2U2BFZ2</accession>
<evidence type="ECO:0000313" key="6">
    <source>
        <dbReference type="EMBL" id="PWE12933.1"/>
    </source>
</evidence>
<dbReference type="SUPFAM" id="SSF161084">
    <property type="entry name" value="MAPEG domain-like"/>
    <property type="match status" value="1"/>
</dbReference>
<dbReference type="Gene3D" id="1.20.120.550">
    <property type="entry name" value="Membrane associated eicosanoid/glutathione metabolism-like domain"/>
    <property type="match status" value="1"/>
</dbReference>
<protein>
    <recommendedName>
        <fullName evidence="8">MAPEG family protein</fullName>
    </recommendedName>
</protein>
<keyword evidence="2 5" id="KW-0812">Transmembrane</keyword>
<evidence type="ECO:0000256" key="3">
    <source>
        <dbReference type="ARBA" id="ARBA00022989"/>
    </source>
</evidence>
<name>A0A2U2BFZ2_ALCFA</name>